<dbReference type="RefSeq" id="WP_191160752.1">
    <property type="nucleotide sequence ID" value="NZ_JACXAI010000032.1"/>
</dbReference>
<reference evidence="2" key="1">
    <citation type="submission" date="2020-09" db="EMBL/GenBank/DDBJ databases">
        <title>A novel bacterium of genus Bacillus, isolated from South China Sea.</title>
        <authorList>
            <person name="Huang H."/>
            <person name="Mo K."/>
            <person name="Hu Y."/>
        </authorList>
    </citation>
    <scope>NUCLEOTIDE SEQUENCE</scope>
    <source>
        <strain evidence="2">IB182487</strain>
    </source>
</reference>
<feature type="transmembrane region" description="Helical" evidence="1">
    <location>
        <begin position="6"/>
        <end position="29"/>
    </location>
</feature>
<feature type="transmembrane region" description="Helical" evidence="1">
    <location>
        <begin position="71"/>
        <end position="99"/>
    </location>
</feature>
<name>A0A926NK15_9BACI</name>
<dbReference type="Proteomes" id="UP000626844">
    <property type="component" value="Unassembled WGS sequence"/>
</dbReference>
<evidence type="ECO:0000313" key="2">
    <source>
        <dbReference type="EMBL" id="MBD1382495.1"/>
    </source>
</evidence>
<keyword evidence="1" id="KW-0812">Transmembrane</keyword>
<dbReference type="EMBL" id="JACXAI010000032">
    <property type="protein sequence ID" value="MBD1382495.1"/>
    <property type="molecule type" value="Genomic_DNA"/>
</dbReference>
<evidence type="ECO:0008006" key="4">
    <source>
        <dbReference type="Google" id="ProtNLM"/>
    </source>
</evidence>
<feature type="transmembrane region" description="Helical" evidence="1">
    <location>
        <begin position="111"/>
        <end position="137"/>
    </location>
</feature>
<accession>A0A926NK15</accession>
<keyword evidence="1" id="KW-0472">Membrane</keyword>
<protein>
    <recommendedName>
        <fullName evidence="4">DUF4064 domain-containing protein</fullName>
    </recommendedName>
</protein>
<dbReference type="AlphaFoldDB" id="A0A926NK15"/>
<sequence length="148" mass="16670">MQNKTAQNLVLIGIGLNIIQWVVVLLAFLKIKSLFGSYTITNPNVVNGSMQSFSFWQMLESMIYSGAPINIIAFTVIIVCIFYLVLSAIFIFLEIIAYFKIRQNNVAWSTFILAMGFKNILLDISGVPFLVAGLMMYRGNRTKQIGEE</sequence>
<comment type="caution">
    <text evidence="2">The sequence shown here is derived from an EMBL/GenBank/DDBJ whole genome shotgun (WGS) entry which is preliminary data.</text>
</comment>
<evidence type="ECO:0000256" key="1">
    <source>
        <dbReference type="SAM" id="Phobius"/>
    </source>
</evidence>
<keyword evidence="1" id="KW-1133">Transmembrane helix</keyword>
<proteinExistence type="predicted"/>
<organism evidence="2 3">
    <name type="scientific">Metabacillus arenae</name>
    <dbReference type="NCBI Taxonomy" id="2771434"/>
    <lineage>
        <taxon>Bacteria</taxon>
        <taxon>Bacillati</taxon>
        <taxon>Bacillota</taxon>
        <taxon>Bacilli</taxon>
        <taxon>Bacillales</taxon>
        <taxon>Bacillaceae</taxon>
        <taxon>Metabacillus</taxon>
    </lineage>
</organism>
<gene>
    <name evidence="2" type="ORF">IC621_20025</name>
</gene>
<evidence type="ECO:0000313" key="3">
    <source>
        <dbReference type="Proteomes" id="UP000626844"/>
    </source>
</evidence>
<keyword evidence="3" id="KW-1185">Reference proteome</keyword>